<dbReference type="EMBL" id="LR134155">
    <property type="protein sequence ID" value="VEA71071.1"/>
    <property type="molecule type" value="Genomic_DNA"/>
</dbReference>
<name>A0A447QM47_SERRU</name>
<keyword evidence="1" id="KW-0812">Transmembrane</keyword>
<dbReference type="Proteomes" id="UP000271603">
    <property type="component" value="Chromosome"/>
</dbReference>
<evidence type="ECO:0000256" key="1">
    <source>
        <dbReference type="SAM" id="Phobius"/>
    </source>
</evidence>
<protein>
    <submittedName>
        <fullName evidence="2">Uncharacterized protein</fullName>
    </submittedName>
</protein>
<proteinExistence type="predicted"/>
<feature type="transmembrane region" description="Helical" evidence="1">
    <location>
        <begin position="43"/>
        <end position="61"/>
    </location>
</feature>
<accession>A0A447QM47</accession>
<organism evidence="2 3">
    <name type="scientific">Serratia rubidaea</name>
    <name type="common">Serratia marinorubra</name>
    <dbReference type="NCBI Taxonomy" id="61652"/>
    <lineage>
        <taxon>Bacteria</taxon>
        <taxon>Pseudomonadati</taxon>
        <taxon>Pseudomonadota</taxon>
        <taxon>Gammaproteobacteria</taxon>
        <taxon>Enterobacterales</taxon>
        <taxon>Yersiniaceae</taxon>
        <taxon>Serratia</taxon>
    </lineage>
</organism>
<evidence type="ECO:0000313" key="2">
    <source>
        <dbReference type="EMBL" id="VEA71071.1"/>
    </source>
</evidence>
<keyword evidence="1" id="KW-0472">Membrane</keyword>
<dbReference type="AlphaFoldDB" id="A0A447QM47"/>
<dbReference type="PROSITE" id="PS51257">
    <property type="entry name" value="PROKAR_LIPOPROTEIN"/>
    <property type="match status" value="1"/>
</dbReference>
<gene>
    <name evidence="2" type="ORF">NCTC9419_02596</name>
</gene>
<sequence length="81" mass="9122">MQRPRSVWNTNNALAACFLGLLAASLCYLPNMGGSGLKLPLNALTYALMATMLLLICWRQPDRRTWRLSRSAAYFLRASRC</sequence>
<reference evidence="2 3" key="1">
    <citation type="submission" date="2018-12" db="EMBL/GenBank/DDBJ databases">
        <authorList>
            <consortium name="Pathogen Informatics"/>
        </authorList>
    </citation>
    <scope>NUCLEOTIDE SEQUENCE [LARGE SCALE GENOMIC DNA]</scope>
    <source>
        <strain evidence="2 3">NCTC9419</strain>
    </source>
</reference>
<evidence type="ECO:0000313" key="3">
    <source>
        <dbReference type="Proteomes" id="UP000271603"/>
    </source>
</evidence>
<keyword evidence="1" id="KW-1133">Transmembrane helix</keyword>